<protein>
    <recommendedName>
        <fullName evidence="1">Cadherin domain-containing protein</fullName>
    </recommendedName>
</protein>
<dbReference type="GO" id="GO:0007156">
    <property type="term" value="P:homophilic cell adhesion via plasma membrane adhesion molecules"/>
    <property type="evidence" value="ECO:0007669"/>
    <property type="project" value="InterPro"/>
</dbReference>
<dbReference type="SMART" id="SM00736">
    <property type="entry name" value="CADG"/>
    <property type="match status" value="1"/>
</dbReference>
<name>A0A1V1P9A1_9BACT</name>
<proteinExistence type="predicted"/>
<dbReference type="InterPro" id="IPR015919">
    <property type="entry name" value="Cadherin-like_sf"/>
</dbReference>
<evidence type="ECO:0000313" key="3">
    <source>
        <dbReference type="Proteomes" id="UP000189670"/>
    </source>
</evidence>
<dbReference type="GO" id="GO:0005509">
    <property type="term" value="F:calcium ion binding"/>
    <property type="evidence" value="ECO:0007669"/>
    <property type="project" value="InterPro"/>
</dbReference>
<dbReference type="InterPro" id="IPR002126">
    <property type="entry name" value="Cadherin-like_dom"/>
</dbReference>
<evidence type="ECO:0000313" key="2">
    <source>
        <dbReference type="EMBL" id="ETR71489.1"/>
    </source>
</evidence>
<feature type="domain" description="Cadherin" evidence="1">
    <location>
        <begin position="214"/>
        <end position="304"/>
    </location>
</feature>
<dbReference type="Proteomes" id="UP000189670">
    <property type="component" value="Unassembled WGS sequence"/>
</dbReference>
<dbReference type="InterPro" id="IPR013783">
    <property type="entry name" value="Ig-like_fold"/>
</dbReference>
<dbReference type="Gene3D" id="2.60.40.10">
    <property type="entry name" value="Immunoglobulins"/>
    <property type="match status" value="1"/>
</dbReference>
<accession>A0A1V1P9A1</accession>
<sequence>MCQKLNGNENGLIAYFQFDHESGTILSDLSGNVNHGSLTNMSDSNWVTSGAAIGDTSAFDYEGTNASDFIVQLSHANGDSFTATATGDGGTYSGIHLFLVNEAPNITAFTTGYNINNYYWGVFPIGTTPTYEILYDYDGNSGYDSNITTDLFNRYNNSDNTWTGGQALQNTNEKTITQSAISAFSGVSKTEFWLIYNNNPLIGSISDQTTNEDTAIMSLSLTTTDSETADCNMEITFASSNTSIIAIENISYTCDSGTYYISLSPTTNQSGNVNITITVTDSGNVTATEAFAITVNDMNDAPIIGSIIKIKWH</sequence>
<organism evidence="2 3">
    <name type="scientific">Candidatus Magnetoglobus multicellularis str. Araruama</name>
    <dbReference type="NCBI Taxonomy" id="890399"/>
    <lineage>
        <taxon>Bacteria</taxon>
        <taxon>Pseudomonadati</taxon>
        <taxon>Thermodesulfobacteriota</taxon>
        <taxon>Desulfobacteria</taxon>
        <taxon>Desulfobacterales</taxon>
        <taxon>Desulfobacteraceae</taxon>
        <taxon>Candidatus Magnetoglobus</taxon>
    </lineage>
</organism>
<gene>
    <name evidence="2" type="ORF">OMM_02453</name>
</gene>
<dbReference type="AlphaFoldDB" id="A0A1V1P9A1"/>
<reference evidence="3" key="1">
    <citation type="submission" date="2012-11" db="EMBL/GenBank/DDBJ databases">
        <authorList>
            <person name="Lucero-Rivera Y.E."/>
            <person name="Tovar-Ramirez D."/>
        </authorList>
    </citation>
    <scope>NUCLEOTIDE SEQUENCE [LARGE SCALE GENOMIC DNA]</scope>
    <source>
        <strain evidence="3">Araruama</strain>
    </source>
</reference>
<evidence type="ECO:0000259" key="1">
    <source>
        <dbReference type="PROSITE" id="PS50268"/>
    </source>
</evidence>
<dbReference type="SUPFAM" id="SSF49313">
    <property type="entry name" value="Cadherin-like"/>
    <property type="match status" value="1"/>
</dbReference>
<dbReference type="PROSITE" id="PS50268">
    <property type="entry name" value="CADHERIN_2"/>
    <property type="match status" value="1"/>
</dbReference>
<comment type="caution">
    <text evidence="2">The sequence shown here is derived from an EMBL/GenBank/DDBJ whole genome shotgun (WGS) entry which is preliminary data.</text>
</comment>
<dbReference type="EMBL" id="ATBP01000262">
    <property type="protein sequence ID" value="ETR71489.1"/>
    <property type="molecule type" value="Genomic_DNA"/>
</dbReference>
<dbReference type="InterPro" id="IPR006644">
    <property type="entry name" value="Cadg"/>
</dbReference>
<dbReference type="GO" id="GO:0016020">
    <property type="term" value="C:membrane"/>
    <property type="evidence" value="ECO:0007669"/>
    <property type="project" value="InterPro"/>
</dbReference>